<evidence type="ECO:0000256" key="1">
    <source>
        <dbReference type="SAM" id="MobiDB-lite"/>
    </source>
</evidence>
<name>A0A8T4IIM2_9SPHN</name>
<gene>
    <name evidence="2" type="ORF">J7S20_14580</name>
</gene>
<accession>A0A8T4IIM2</accession>
<proteinExistence type="predicted"/>
<dbReference type="RefSeq" id="WP_284054977.1">
    <property type="nucleotide sequence ID" value="NZ_JAGRQC010000004.1"/>
</dbReference>
<feature type="compositionally biased region" description="Polar residues" evidence="1">
    <location>
        <begin position="251"/>
        <end position="260"/>
    </location>
</feature>
<dbReference type="Proteomes" id="UP000676996">
    <property type="component" value="Unassembled WGS sequence"/>
</dbReference>
<keyword evidence="3" id="KW-1185">Reference proteome</keyword>
<reference evidence="2" key="1">
    <citation type="submission" date="2021-04" db="EMBL/GenBank/DDBJ databases">
        <title>Ouciella asimina sp. nov., isolated from the surface seawater in the hydrothermal field of Okinawa Trough.</title>
        <authorList>
            <person name="Shuang W."/>
        </authorList>
    </citation>
    <scope>NUCLEOTIDE SEQUENCE</scope>
    <source>
        <strain evidence="2">LXI357</strain>
    </source>
</reference>
<organism evidence="2 3">
    <name type="scientific">Stakelama marina</name>
    <dbReference type="NCBI Taxonomy" id="2826939"/>
    <lineage>
        <taxon>Bacteria</taxon>
        <taxon>Pseudomonadati</taxon>
        <taxon>Pseudomonadota</taxon>
        <taxon>Alphaproteobacteria</taxon>
        <taxon>Sphingomonadales</taxon>
        <taxon>Sphingomonadaceae</taxon>
        <taxon>Stakelama</taxon>
    </lineage>
</organism>
<sequence length="337" mass="36312">MDHLSGVFDALCNVLIESVVAGFDAVVDQHEASRNRGAHLRGHAAALALLGPKLHQLAEELGDEVVRRTVPRYEAYLRHPRFSSDALVVEVEDAEKTLNDLLLDQTGSPTASQMLYLWMAILRMRAITIALGAECVAEPIPSRARKQTAPSPRRREITAADIPNEIAAILLNATDGPDQWAEAIAGLAAHRGTALDRGGIATKLSALAECDDGPEYFNRIITRLRSAGYVPDADTRAANDVRNAAYDSMPAPTSSLSARSEPQALNKESRSQGAAAQLIGDTLERSSSGVLPDRTINQAVTNRGSSLARKFAERSRSRGDARQRLADAHARHTGSET</sequence>
<feature type="compositionally biased region" description="Basic and acidic residues" evidence="1">
    <location>
        <begin position="310"/>
        <end position="337"/>
    </location>
</feature>
<dbReference type="EMBL" id="JAGRQC010000004">
    <property type="protein sequence ID" value="MBR0553734.1"/>
    <property type="molecule type" value="Genomic_DNA"/>
</dbReference>
<feature type="region of interest" description="Disordered" evidence="1">
    <location>
        <begin position="246"/>
        <end position="337"/>
    </location>
</feature>
<dbReference type="AlphaFoldDB" id="A0A8T4IIM2"/>
<feature type="compositionally biased region" description="Polar residues" evidence="1">
    <location>
        <begin position="285"/>
        <end position="305"/>
    </location>
</feature>
<comment type="caution">
    <text evidence="2">The sequence shown here is derived from an EMBL/GenBank/DDBJ whole genome shotgun (WGS) entry which is preliminary data.</text>
</comment>
<protein>
    <submittedName>
        <fullName evidence="2">Uncharacterized protein</fullName>
    </submittedName>
</protein>
<evidence type="ECO:0000313" key="3">
    <source>
        <dbReference type="Proteomes" id="UP000676996"/>
    </source>
</evidence>
<evidence type="ECO:0000313" key="2">
    <source>
        <dbReference type="EMBL" id="MBR0553734.1"/>
    </source>
</evidence>